<dbReference type="RefSeq" id="WP_262400888.1">
    <property type="nucleotide sequence ID" value="NZ_JACRTB010000033.1"/>
</dbReference>
<sequence>MKEILLLGANGFVGKNLKEFFQTDCPQLHLTSPSSRELNLLDEESVRRFLQRKQFDVVIHAAIGNPLRDSFHASVGELEQDLKMFFHLEKYHDLYGRMLYFGSGAEFDKRNGICAVSDLGFVNGVPESSYGLAKYIIGKAIEASANIYNFRIFGLFGKYENWRTTFISGSCCKALKGLPITIRQNVFFDYLYIDDFCRAVGWFIEHETRFHTYNVTSGRRDDLLSIAETVKRLSGADVPIYLCREGLGNEYTASNRRLLEEYPDFAITRLDDAITALLEYYKTILDTIDLYSLLYQN</sequence>
<name>A0ABR7NM91_9FIRM</name>
<dbReference type="EMBL" id="JACRTB010000033">
    <property type="protein sequence ID" value="MBC8577485.1"/>
    <property type="molecule type" value="Genomic_DNA"/>
</dbReference>
<keyword evidence="3" id="KW-1185">Reference proteome</keyword>
<evidence type="ECO:0000259" key="1">
    <source>
        <dbReference type="Pfam" id="PF01370"/>
    </source>
</evidence>
<gene>
    <name evidence="2" type="ORF">H8717_13870</name>
</gene>
<dbReference type="Proteomes" id="UP000658131">
    <property type="component" value="Unassembled WGS sequence"/>
</dbReference>
<comment type="caution">
    <text evidence="2">The sequence shown here is derived from an EMBL/GenBank/DDBJ whole genome shotgun (WGS) entry which is preliminary data.</text>
</comment>
<dbReference type="Pfam" id="PF01370">
    <property type="entry name" value="Epimerase"/>
    <property type="match status" value="1"/>
</dbReference>
<evidence type="ECO:0000313" key="3">
    <source>
        <dbReference type="Proteomes" id="UP000658131"/>
    </source>
</evidence>
<reference evidence="2 3" key="1">
    <citation type="submission" date="2020-08" db="EMBL/GenBank/DDBJ databases">
        <title>Genome public.</title>
        <authorList>
            <person name="Liu C."/>
            <person name="Sun Q."/>
        </authorList>
    </citation>
    <scope>NUCLEOTIDE SEQUENCE [LARGE SCALE GENOMIC DNA]</scope>
    <source>
        <strain evidence="2 3">BX1</strain>
    </source>
</reference>
<evidence type="ECO:0000313" key="2">
    <source>
        <dbReference type="EMBL" id="MBC8577485.1"/>
    </source>
</evidence>
<feature type="domain" description="NAD-dependent epimerase/dehydratase" evidence="1">
    <location>
        <begin position="4"/>
        <end position="215"/>
    </location>
</feature>
<protein>
    <submittedName>
        <fullName evidence="2">NAD-dependent epimerase/dehydratase family protein</fullName>
    </submittedName>
</protein>
<dbReference type="InterPro" id="IPR036291">
    <property type="entry name" value="NAD(P)-bd_dom_sf"/>
</dbReference>
<dbReference type="Gene3D" id="3.40.50.720">
    <property type="entry name" value="NAD(P)-binding Rossmann-like Domain"/>
    <property type="match status" value="1"/>
</dbReference>
<proteinExistence type="predicted"/>
<organism evidence="2 3">
    <name type="scientific">Yanshouia hominis</name>
    <dbReference type="NCBI Taxonomy" id="2763673"/>
    <lineage>
        <taxon>Bacteria</taxon>
        <taxon>Bacillati</taxon>
        <taxon>Bacillota</taxon>
        <taxon>Clostridia</taxon>
        <taxon>Eubacteriales</taxon>
        <taxon>Oscillospiraceae</taxon>
        <taxon>Yanshouia</taxon>
    </lineage>
</organism>
<dbReference type="InterPro" id="IPR001509">
    <property type="entry name" value="Epimerase_deHydtase"/>
</dbReference>
<accession>A0ABR7NM91</accession>
<dbReference type="SUPFAM" id="SSF51735">
    <property type="entry name" value="NAD(P)-binding Rossmann-fold domains"/>
    <property type="match status" value="1"/>
</dbReference>